<evidence type="ECO:0000313" key="3">
    <source>
        <dbReference type="Proteomes" id="UP000316639"/>
    </source>
</evidence>
<accession>A0A563F0P0</accession>
<protein>
    <submittedName>
        <fullName evidence="2">Uncharacterized protein</fullName>
    </submittedName>
</protein>
<dbReference type="RefSeq" id="WP_146349946.1">
    <property type="nucleotide sequence ID" value="NZ_VOBR01000003.1"/>
</dbReference>
<feature type="compositionally biased region" description="Basic and acidic residues" evidence="1">
    <location>
        <begin position="1"/>
        <end position="10"/>
    </location>
</feature>
<reference evidence="2 3" key="1">
    <citation type="submission" date="2019-07" db="EMBL/GenBank/DDBJ databases">
        <title>Lentzea xizangensis sp. nov., isolated from Qinghai-Tibetan Plateau Soils.</title>
        <authorList>
            <person name="Huang J."/>
        </authorList>
    </citation>
    <scope>NUCLEOTIDE SEQUENCE [LARGE SCALE GENOMIC DNA]</scope>
    <source>
        <strain evidence="2 3">FXJ1.1311</strain>
    </source>
</reference>
<proteinExistence type="predicted"/>
<comment type="caution">
    <text evidence="2">The sequence shown here is derived from an EMBL/GenBank/DDBJ whole genome shotgun (WGS) entry which is preliminary data.</text>
</comment>
<evidence type="ECO:0000313" key="2">
    <source>
        <dbReference type="EMBL" id="TWP53535.1"/>
    </source>
</evidence>
<evidence type="ECO:0000256" key="1">
    <source>
        <dbReference type="SAM" id="MobiDB-lite"/>
    </source>
</evidence>
<dbReference type="Proteomes" id="UP000316639">
    <property type="component" value="Unassembled WGS sequence"/>
</dbReference>
<organism evidence="2 3">
    <name type="scientific">Lentzea tibetensis</name>
    <dbReference type="NCBI Taxonomy" id="2591470"/>
    <lineage>
        <taxon>Bacteria</taxon>
        <taxon>Bacillati</taxon>
        <taxon>Actinomycetota</taxon>
        <taxon>Actinomycetes</taxon>
        <taxon>Pseudonocardiales</taxon>
        <taxon>Pseudonocardiaceae</taxon>
        <taxon>Lentzea</taxon>
    </lineage>
</organism>
<name>A0A563F0P0_9PSEU</name>
<dbReference type="AlphaFoldDB" id="A0A563F0P0"/>
<dbReference type="EMBL" id="VOBR01000003">
    <property type="protein sequence ID" value="TWP53535.1"/>
    <property type="molecule type" value="Genomic_DNA"/>
</dbReference>
<dbReference type="OrthoDB" id="3385517at2"/>
<feature type="region of interest" description="Disordered" evidence="1">
    <location>
        <begin position="1"/>
        <end position="27"/>
    </location>
</feature>
<keyword evidence="3" id="KW-1185">Reference proteome</keyword>
<sequence>MPQEEAERRVAGPGDVDWGGSRGGEPTQAELDFATALTALVPRQNCWLDFWLHADGDGTPWLLVSHDVIEDRAVLATLRLDFDENGIRGGWSPACLNWDDGVRAEAAQIDVSGPDGLDLRAAGHTAEEMALRAAEWFTTPKNRRFGPPCRT</sequence>
<gene>
    <name evidence="2" type="ORF">FKR81_06175</name>
</gene>